<dbReference type="EMBL" id="OX596110">
    <property type="protein sequence ID" value="CAN0330477.1"/>
    <property type="molecule type" value="Genomic_DNA"/>
</dbReference>
<reference evidence="1" key="2">
    <citation type="submission" date="2025-03" db="EMBL/GenBank/DDBJ databases">
        <authorList>
            <consortium name="ELIXIR-Norway"/>
            <consortium name="Elixir Norway"/>
        </authorList>
    </citation>
    <scope>NUCLEOTIDE SEQUENCE</scope>
</reference>
<sequence length="237" mass="25394">MTVAECEELEAARLQTPPSVSSSPSLRPPTASLIPPFHPSQASRPAVPAQTPGPWREFPVPSARTFHDTRGSRLSRGWVFQAARPWVEAEGGGEEGVITPHPPPQGRVSTSSASAGEAPACAARAHTREKAHTFSLSLRASLAPQEALEPQRLDEAMQRGSVVSCLGGWLGLAAENAPSPPRRKLLHGDPGFVLFVWVLQVINCSARGYSSPALPLAPESYHEEPLAWCWLLGPEVI</sequence>
<accession>A0AC59Z9L3</accession>
<gene>
    <name evidence="1" type="ORF">MRATA1EN22A_LOCUS15790</name>
</gene>
<dbReference type="Proteomes" id="UP001162501">
    <property type="component" value="Chromosome 26"/>
</dbReference>
<evidence type="ECO:0000313" key="1">
    <source>
        <dbReference type="EMBL" id="CAN0330477.1"/>
    </source>
</evidence>
<name>A0AC59Z9L3_RANTA</name>
<proteinExistence type="predicted"/>
<protein>
    <submittedName>
        <fullName evidence="1">Uncharacterized protein</fullName>
    </submittedName>
</protein>
<reference evidence="1" key="1">
    <citation type="submission" date="2023-05" db="EMBL/GenBank/DDBJ databases">
        <authorList>
            <consortium name="ELIXIR-Norway"/>
        </authorList>
    </citation>
    <scope>NUCLEOTIDE SEQUENCE</scope>
</reference>
<evidence type="ECO:0000313" key="2">
    <source>
        <dbReference type="Proteomes" id="UP001162501"/>
    </source>
</evidence>
<organism evidence="1 2">
    <name type="scientific">Rangifer tarandus platyrhynchus</name>
    <name type="common">Svalbard reindeer</name>
    <dbReference type="NCBI Taxonomy" id="3082113"/>
    <lineage>
        <taxon>Eukaryota</taxon>
        <taxon>Metazoa</taxon>
        <taxon>Chordata</taxon>
        <taxon>Craniata</taxon>
        <taxon>Vertebrata</taxon>
        <taxon>Euteleostomi</taxon>
        <taxon>Mammalia</taxon>
        <taxon>Eutheria</taxon>
        <taxon>Laurasiatheria</taxon>
        <taxon>Artiodactyla</taxon>
        <taxon>Ruminantia</taxon>
        <taxon>Pecora</taxon>
        <taxon>Cervidae</taxon>
        <taxon>Odocoileinae</taxon>
        <taxon>Rangifer</taxon>
    </lineage>
</organism>